<keyword evidence="2" id="KW-1185">Reference proteome</keyword>
<gene>
    <name evidence="1" type="ORF">PU648_15345</name>
</gene>
<evidence type="ECO:0000313" key="1">
    <source>
        <dbReference type="EMBL" id="MDU8993676.1"/>
    </source>
</evidence>
<proteinExistence type="predicted"/>
<reference evidence="1 2" key="1">
    <citation type="submission" date="2023-02" db="EMBL/GenBank/DDBJ databases">
        <authorList>
            <person name="Maleckis M."/>
        </authorList>
    </citation>
    <scope>NUCLEOTIDE SEQUENCE [LARGE SCALE GENOMIC DNA]</scope>
    <source>
        <strain evidence="1 2">P8-A2</strain>
    </source>
</reference>
<dbReference type="RefSeq" id="WP_143614712.1">
    <property type="nucleotide sequence ID" value="NZ_CP107955.1"/>
</dbReference>
<name>A0ABU3UIC9_9ACTN</name>
<accession>A0ABU3UIC9</accession>
<dbReference type="Proteomes" id="UP001257627">
    <property type="component" value="Unassembled WGS sequence"/>
</dbReference>
<evidence type="ECO:0000313" key="2">
    <source>
        <dbReference type="Proteomes" id="UP001257627"/>
    </source>
</evidence>
<comment type="caution">
    <text evidence="1">The sequence shown here is derived from an EMBL/GenBank/DDBJ whole genome shotgun (WGS) entry which is preliminary data.</text>
</comment>
<dbReference type="EMBL" id="JARAKF010000001">
    <property type="protein sequence ID" value="MDU8993676.1"/>
    <property type="molecule type" value="Genomic_DNA"/>
</dbReference>
<sequence>MRDCILEGALLEDVLIDGMTAPEDDHMRVFGCVYRRVVLRGHFANITLLPTLGVWAVASGLKALYQRANGEQWVELICDGDWALDISGLTGSLDFRSAVPARLVRRDPETQIVMTAEQAARADWRSVPGLQRSLLGVHINLLQGSGYRDTILIADKSAPDRARQVAMLRQLQRMGAAQPD</sequence>
<organism evidence="1 2">
    <name type="scientific">Streptomyces mirabilis</name>
    <dbReference type="NCBI Taxonomy" id="68239"/>
    <lineage>
        <taxon>Bacteria</taxon>
        <taxon>Bacillati</taxon>
        <taxon>Actinomycetota</taxon>
        <taxon>Actinomycetes</taxon>
        <taxon>Kitasatosporales</taxon>
        <taxon>Streptomycetaceae</taxon>
        <taxon>Streptomyces</taxon>
    </lineage>
</organism>
<protein>
    <submittedName>
        <fullName evidence="1">Uncharacterized protein</fullName>
    </submittedName>
</protein>